<comment type="subcellular location">
    <subcellularLocation>
        <location evidence="1">Cell outer membrane</location>
        <topology evidence="1">Multi-pass membrane protein</topology>
    </subcellularLocation>
</comment>
<evidence type="ECO:0000256" key="3">
    <source>
        <dbReference type="ARBA" id="ARBA00022452"/>
    </source>
</evidence>
<keyword evidence="3" id="KW-1134">Transmembrane beta strand</keyword>
<evidence type="ECO:0000313" key="10">
    <source>
        <dbReference type="Proteomes" id="UP001143486"/>
    </source>
</evidence>
<gene>
    <name evidence="9" type="primary">ompP1</name>
    <name evidence="9" type="ORF">GCM10017621_09160</name>
</gene>
<evidence type="ECO:0000256" key="2">
    <source>
        <dbReference type="ARBA" id="ARBA00008163"/>
    </source>
</evidence>
<comment type="caution">
    <text evidence="9">The sequence shown here is derived from an EMBL/GenBank/DDBJ whole genome shotgun (WGS) entry which is preliminary data.</text>
</comment>
<evidence type="ECO:0000256" key="7">
    <source>
        <dbReference type="ARBA" id="ARBA00023237"/>
    </source>
</evidence>
<dbReference type="Gene3D" id="2.40.160.60">
    <property type="entry name" value="Outer membrane protein transport protein (OMPP1/FadL/TodX)"/>
    <property type="match status" value="1"/>
</dbReference>
<dbReference type="Pfam" id="PF03349">
    <property type="entry name" value="Toluene_X"/>
    <property type="match status" value="1"/>
</dbReference>
<keyword evidence="10" id="KW-1185">Reference proteome</keyword>
<evidence type="ECO:0000256" key="8">
    <source>
        <dbReference type="SAM" id="SignalP"/>
    </source>
</evidence>
<evidence type="ECO:0000256" key="6">
    <source>
        <dbReference type="ARBA" id="ARBA00023136"/>
    </source>
</evidence>
<dbReference type="SUPFAM" id="SSF56935">
    <property type="entry name" value="Porins"/>
    <property type="match status" value="1"/>
</dbReference>
<dbReference type="Proteomes" id="UP001143486">
    <property type="component" value="Unassembled WGS sequence"/>
</dbReference>
<dbReference type="EMBL" id="BSFE01000002">
    <property type="protein sequence ID" value="GLK51408.1"/>
    <property type="molecule type" value="Genomic_DNA"/>
</dbReference>
<reference evidence="9" key="2">
    <citation type="submission" date="2023-01" db="EMBL/GenBank/DDBJ databases">
        <authorList>
            <person name="Sun Q."/>
            <person name="Evtushenko L."/>
        </authorList>
    </citation>
    <scope>NUCLEOTIDE SEQUENCE</scope>
    <source>
        <strain evidence="9">VKM B-1513</strain>
    </source>
</reference>
<dbReference type="GO" id="GO:0015483">
    <property type="term" value="F:long-chain fatty acid transporting porin activity"/>
    <property type="evidence" value="ECO:0007669"/>
    <property type="project" value="TreeGrafter"/>
</dbReference>
<evidence type="ECO:0000256" key="1">
    <source>
        <dbReference type="ARBA" id="ARBA00004571"/>
    </source>
</evidence>
<keyword evidence="7" id="KW-0998">Cell outer membrane</keyword>
<dbReference type="RefSeq" id="WP_271185790.1">
    <property type="nucleotide sequence ID" value="NZ_BSFE01000002.1"/>
</dbReference>
<dbReference type="PANTHER" id="PTHR35093">
    <property type="entry name" value="OUTER MEMBRANE PROTEIN NMB0088-RELATED"/>
    <property type="match status" value="1"/>
</dbReference>
<sequence length="451" mass="47519">MFPSLPPAGWRVSATAILIALSGTAAHAEGFRIQEYSVRDLGLANSGNAAYAADASTVFSNPAALPQLDGRQLNAGLHGILGRGEFTDTGSTDATGAPLSGGNGGDLFNDAIIPNAYYAQPVGDGRFWFGIGLTAPFGLTTDYDNGWSGRYQTLESELTVIDINPSLGFVVNDWLSLGLGVSAQYASVKLTNAIDFGSLCLGQIEPAAPGTCSAIGALPQQADGFVKLDGDDWTLGYNLGALITLSDATRLGLAYRSGIDHGIEGDAQFSAPAAMGALLDPAFTDSQAFAPLNLPARFSVSVHHQATERLALTGDVSWSQWERFDGISVDFDNPAQPDTVETLNYDNTIRYSAGAEYAVNTAWTVRGGVAVEETPTDPDFRSPRVPDADRTVAALGASWTPRENITLDAGYQHIFFEDAQIDETGSGGDTLAGVYDENAADLVALGLSWRF</sequence>
<keyword evidence="4" id="KW-0812">Transmembrane</keyword>
<organism evidence="9 10">
    <name type="scientific">Maricaulis virginensis</name>
    <dbReference type="NCBI Taxonomy" id="144022"/>
    <lineage>
        <taxon>Bacteria</taxon>
        <taxon>Pseudomonadati</taxon>
        <taxon>Pseudomonadota</taxon>
        <taxon>Alphaproteobacteria</taxon>
        <taxon>Maricaulales</taxon>
        <taxon>Maricaulaceae</taxon>
        <taxon>Maricaulis</taxon>
    </lineage>
</organism>
<dbReference type="GO" id="GO:0009279">
    <property type="term" value="C:cell outer membrane"/>
    <property type="evidence" value="ECO:0007669"/>
    <property type="project" value="UniProtKB-SubCell"/>
</dbReference>
<feature type="signal peptide" evidence="8">
    <location>
        <begin position="1"/>
        <end position="28"/>
    </location>
</feature>
<comment type="similarity">
    <text evidence="2">Belongs to the OmpP1/FadL family.</text>
</comment>
<proteinExistence type="inferred from homology"/>
<keyword evidence="5 8" id="KW-0732">Signal</keyword>
<accession>A0A9W6IJK3</accession>
<evidence type="ECO:0000313" key="9">
    <source>
        <dbReference type="EMBL" id="GLK51408.1"/>
    </source>
</evidence>
<name>A0A9W6IJK3_9PROT</name>
<protein>
    <submittedName>
        <fullName evidence="9">Membrane protein</fullName>
    </submittedName>
</protein>
<dbReference type="InterPro" id="IPR005017">
    <property type="entry name" value="OMPP1/FadL/TodX"/>
</dbReference>
<reference evidence="9" key="1">
    <citation type="journal article" date="2014" name="Int. J. Syst. Evol. Microbiol.">
        <title>Complete genome sequence of Corynebacterium casei LMG S-19264T (=DSM 44701T), isolated from a smear-ripened cheese.</title>
        <authorList>
            <consortium name="US DOE Joint Genome Institute (JGI-PGF)"/>
            <person name="Walter F."/>
            <person name="Albersmeier A."/>
            <person name="Kalinowski J."/>
            <person name="Ruckert C."/>
        </authorList>
    </citation>
    <scope>NUCLEOTIDE SEQUENCE</scope>
    <source>
        <strain evidence="9">VKM B-1513</strain>
    </source>
</reference>
<feature type="chain" id="PRO_5040887367" evidence="8">
    <location>
        <begin position="29"/>
        <end position="451"/>
    </location>
</feature>
<keyword evidence="6" id="KW-0472">Membrane</keyword>
<dbReference type="PANTHER" id="PTHR35093:SF3">
    <property type="entry name" value="LONG-CHAIN FATTY ACID TRANSPORT PROTEIN"/>
    <property type="match status" value="1"/>
</dbReference>
<dbReference type="AlphaFoldDB" id="A0A9W6IJK3"/>
<evidence type="ECO:0000256" key="5">
    <source>
        <dbReference type="ARBA" id="ARBA00022729"/>
    </source>
</evidence>
<evidence type="ECO:0000256" key="4">
    <source>
        <dbReference type="ARBA" id="ARBA00022692"/>
    </source>
</evidence>